<evidence type="ECO:0000256" key="6">
    <source>
        <dbReference type="SAM" id="Phobius"/>
    </source>
</evidence>
<keyword evidence="4" id="KW-0788">Thiol protease</keyword>
<keyword evidence="2" id="KW-0645">Protease</keyword>
<accession>A0A9D1DUL9</accession>
<sequence length="444" mass="47258">MPEEVENLEDDNNEVSGQSNNNAHASSSSPLKNNTSNENNIIDFNKYKSRKKIGNNDNVSNSSTPSNSVNIPRRSMGTNIVNNAKRQIANRALSSVPVLGTLNNLNNIRKSVMARRNASPTTTGGIVSNNRTEGVSDDGITNDVTSNDESVVSNEENESRSLNPLHSIFGSNNRFSSKFKLFGRIPISTKIFVGFLGFLVTFLFIFLIPITVIGFFSGFWGLDMTETSSGGSGNTSYGDYSLSSDGHEILHESLDTFLESKGTSLEEFNNLIASNVEEAGSGTRAGVVAAAVTLIGELGNNYGVKIPYFWGGGHGHIATGAEASWGSGRCYTYANGQAYTYCGLDCSGFVTWAINNGGFSIPVQSSNTFVYLDGAERVSLSSSAVLQAGDLLATSGHIILIVGVDDNGYICAEAAGNETGVLFSRKSFDASGYYGIDMSGFYGG</sequence>
<evidence type="ECO:0000313" key="8">
    <source>
        <dbReference type="EMBL" id="HIR59223.1"/>
    </source>
</evidence>
<keyword evidence="6" id="KW-0812">Transmembrane</keyword>
<dbReference type="InterPro" id="IPR038765">
    <property type="entry name" value="Papain-like_cys_pep_sf"/>
</dbReference>
<evidence type="ECO:0000256" key="2">
    <source>
        <dbReference type="ARBA" id="ARBA00022670"/>
    </source>
</evidence>
<feature type="compositionally biased region" description="Polar residues" evidence="5">
    <location>
        <begin position="118"/>
        <end position="133"/>
    </location>
</feature>
<proteinExistence type="inferred from homology"/>
<keyword evidence="6" id="KW-1133">Transmembrane helix</keyword>
<dbReference type="GO" id="GO:0008234">
    <property type="term" value="F:cysteine-type peptidase activity"/>
    <property type="evidence" value="ECO:0007669"/>
    <property type="project" value="UniProtKB-KW"/>
</dbReference>
<feature type="region of interest" description="Disordered" evidence="5">
    <location>
        <begin position="116"/>
        <end position="157"/>
    </location>
</feature>
<evidence type="ECO:0000256" key="5">
    <source>
        <dbReference type="SAM" id="MobiDB-lite"/>
    </source>
</evidence>
<dbReference type="EMBL" id="DVHC01000043">
    <property type="protein sequence ID" value="HIR59223.1"/>
    <property type="molecule type" value="Genomic_DNA"/>
</dbReference>
<dbReference type="Proteomes" id="UP000824232">
    <property type="component" value="Unassembled WGS sequence"/>
</dbReference>
<name>A0A9D1DUL9_9FIRM</name>
<dbReference type="Gene3D" id="3.90.1720.10">
    <property type="entry name" value="endopeptidase domain like (from Nostoc punctiforme)"/>
    <property type="match status" value="1"/>
</dbReference>
<comment type="caution">
    <text evidence="8">The sequence shown here is derived from an EMBL/GenBank/DDBJ whole genome shotgun (WGS) entry which is preliminary data.</text>
</comment>
<protein>
    <submittedName>
        <fullName evidence="8">C40 family peptidase</fullName>
    </submittedName>
</protein>
<feature type="compositionally biased region" description="Acidic residues" evidence="5">
    <location>
        <begin position="1"/>
        <end position="13"/>
    </location>
</feature>
<feature type="transmembrane region" description="Helical" evidence="6">
    <location>
        <begin position="191"/>
        <end position="220"/>
    </location>
</feature>
<dbReference type="SUPFAM" id="SSF54001">
    <property type="entry name" value="Cysteine proteinases"/>
    <property type="match status" value="1"/>
</dbReference>
<reference evidence="8" key="1">
    <citation type="submission" date="2020-10" db="EMBL/GenBank/DDBJ databases">
        <authorList>
            <person name="Gilroy R."/>
        </authorList>
    </citation>
    <scope>NUCLEOTIDE SEQUENCE</scope>
    <source>
        <strain evidence="8">CHK184-20233</strain>
    </source>
</reference>
<reference evidence="8" key="2">
    <citation type="journal article" date="2021" name="PeerJ">
        <title>Extensive microbial diversity within the chicken gut microbiome revealed by metagenomics and culture.</title>
        <authorList>
            <person name="Gilroy R."/>
            <person name="Ravi A."/>
            <person name="Getino M."/>
            <person name="Pursley I."/>
            <person name="Horton D.L."/>
            <person name="Alikhan N.F."/>
            <person name="Baker D."/>
            <person name="Gharbi K."/>
            <person name="Hall N."/>
            <person name="Watson M."/>
            <person name="Adriaenssens E.M."/>
            <person name="Foster-Nyarko E."/>
            <person name="Jarju S."/>
            <person name="Secka A."/>
            <person name="Antonio M."/>
            <person name="Oren A."/>
            <person name="Chaudhuri R.R."/>
            <person name="La Ragione R."/>
            <person name="Hildebrand F."/>
            <person name="Pallen M.J."/>
        </authorList>
    </citation>
    <scope>NUCLEOTIDE SEQUENCE</scope>
    <source>
        <strain evidence="8">CHK184-20233</strain>
    </source>
</reference>
<feature type="compositionally biased region" description="Low complexity" evidence="5">
    <location>
        <begin position="142"/>
        <end position="154"/>
    </location>
</feature>
<feature type="domain" description="NlpC/P60" evidence="7">
    <location>
        <begin position="289"/>
        <end position="440"/>
    </location>
</feature>
<gene>
    <name evidence="8" type="ORF">IAB38_04155</name>
</gene>
<feature type="region of interest" description="Disordered" evidence="5">
    <location>
        <begin position="1"/>
        <end position="75"/>
    </location>
</feature>
<feature type="compositionally biased region" description="Low complexity" evidence="5">
    <location>
        <begin position="55"/>
        <end position="70"/>
    </location>
</feature>
<dbReference type="GO" id="GO:0006508">
    <property type="term" value="P:proteolysis"/>
    <property type="evidence" value="ECO:0007669"/>
    <property type="project" value="UniProtKB-KW"/>
</dbReference>
<dbReference type="PROSITE" id="PS51935">
    <property type="entry name" value="NLPC_P60"/>
    <property type="match status" value="1"/>
</dbReference>
<dbReference type="InterPro" id="IPR000064">
    <property type="entry name" value="NLP_P60_dom"/>
</dbReference>
<comment type="similarity">
    <text evidence="1">Belongs to the peptidase C40 family.</text>
</comment>
<dbReference type="AlphaFoldDB" id="A0A9D1DUL9"/>
<evidence type="ECO:0000313" key="9">
    <source>
        <dbReference type="Proteomes" id="UP000824232"/>
    </source>
</evidence>
<keyword evidence="6" id="KW-0472">Membrane</keyword>
<dbReference type="Pfam" id="PF00877">
    <property type="entry name" value="NLPC_P60"/>
    <property type="match status" value="1"/>
</dbReference>
<evidence type="ECO:0000256" key="1">
    <source>
        <dbReference type="ARBA" id="ARBA00007074"/>
    </source>
</evidence>
<feature type="compositionally biased region" description="Polar residues" evidence="5">
    <location>
        <begin position="30"/>
        <end position="42"/>
    </location>
</feature>
<evidence type="ECO:0000256" key="3">
    <source>
        <dbReference type="ARBA" id="ARBA00022801"/>
    </source>
</evidence>
<keyword evidence="3" id="KW-0378">Hydrolase</keyword>
<evidence type="ECO:0000259" key="7">
    <source>
        <dbReference type="PROSITE" id="PS51935"/>
    </source>
</evidence>
<feature type="compositionally biased region" description="Low complexity" evidence="5">
    <location>
        <begin position="19"/>
        <end position="29"/>
    </location>
</feature>
<evidence type="ECO:0000256" key="4">
    <source>
        <dbReference type="ARBA" id="ARBA00022807"/>
    </source>
</evidence>
<organism evidence="8 9">
    <name type="scientific">Candidatus Onthousia excrementipullorum</name>
    <dbReference type="NCBI Taxonomy" id="2840884"/>
    <lineage>
        <taxon>Bacteria</taxon>
        <taxon>Bacillati</taxon>
        <taxon>Bacillota</taxon>
        <taxon>Bacilli</taxon>
        <taxon>Candidatus Onthousia</taxon>
    </lineage>
</organism>